<comment type="caution">
    <text evidence="2">The sequence shown here is derived from an EMBL/GenBank/DDBJ whole genome shotgun (WGS) entry which is preliminary data.</text>
</comment>
<reference evidence="2" key="1">
    <citation type="journal article" date="2023" name="G3 (Bethesda)">
        <title>A reference genome for the long-term kleptoplast-retaining sea slug Elysia crispata morphotype clarki.</title>
        <authorList>
            <person name="Eastman K.E."/>
            <person name="Pendleton A.L."/>
            <person name="Shaikh M.A."/>
            <person name="Suttiyut T."/>
            <person name="Ogas R."/>
            <person name="Tomko P."/>
            <person name="Gavelis G."/>
            <person name="Widhalm J.R."/>
            <person name="Wisecaver J.H."/>
        </authorList>
    </citation>
    <scope>NUCLEOTIDE SEQUENCE</scope>
    <source>
        <strain evidence="2">ECLA1</strain>
    </source>
</reference>
<dbReference type="InterPro" id="IPR029526">
    <property type="entry name" value="PGBD"/>
</dbReference>
<dbReference type="AlphaFoldDB" id="A0AAE0ZEG0"/>
<dbReference type="Proteomes" id="UP001283361">
    <property type="component" value="Unassembled WGS sequence"/>
</dbReference>
<name>A0AAE0ZEG0_9GAST</name>
<gene>
    <name evidence="2" type="ORF">RRG08_032096</name>
</gene>
<dbReference type="EMBL" id="JAWDGP010004149">
    <property type="protein sequence ID" value="KAK3767421.1"/>
    <property type="molecule type" value="Genomic_DNA"/>
</dbReference>
<protein>
    <recommendedName>
        <fullName evidence="1">PiggyBac transposable element-derived protein domain-containing protein</fullName>
    </recommendedName>
</protein>
<evidence type="ECO:0000313" key="2">
    <source>
        <dbReference type="EMBL" id="KAK3767421.1"/>
    </source>
</evidence>
<dbReference type="PANTHER" id="PTHR46599">
    <property type="entry name" value="PIGGYBAC TRANSPOSABLE ELEMENT-DERIVED PROTEIN 4"/>
    <property type="match status" value="1"/>
</dbReference>
<dbReference type="PANTHER" id="PTHR46599:SF3">
    <property type="entry name" value="PIGGYBAC TRANSPOSABLE ELEMENT-DERIVED PROTEIN 4"/>
    <property type="match status" value="1"/>
</dbReference>
<dbReference type="Pfam" id="PF13843">
    <property type="entry name" value="DDE_Tnp_1_7"/>
    <property type="match status" value="1"/>
</dbReference>
<keyword evidence="3" id="KW-1185">Reference proteome</keyword>
<feature type="domain" description="PiggyBac transposable element-derived protein" evidence="1">
    <location>
        <begin position="2"/>
        <end position="108"/>
    </location>
</feature>
<evidence type="ECO:0000259" key="1">
    <source>
        <dbReference type="Pfam" id="PF13843"/>
    </source>
</evidence>
<organism evidence="2 3">
    <name type="scientific">Elysia crispata</name>
    <name type="common">lettuce slug</name>
    <dbReference type="NCBI Taxonomy" id="231223"/>
    <lineage>
        <taxon>Eukaryota</taxon>
        <taxon>Metazoa</taxon>
        <taxon>Spiralia</taxon>
        <taxon>Lophotrochozoa</taxon>
        <taxon>Mollusca</taxon>
        <taxon>Gastropoda</taxon>
        <taxon>Heterobranchia</taxon>
        <taxon>Euthyneura</taxon>
        <taxon>Panpulmonata</taxon>
        <taxon>Sacoglossa</taxon>
        <taxon>Placobranchoidea</taxon>
        <taxon>Plakobranchidae</taxon>
        <taxon>Elysia</taxon>
    </lineage>
</organism>
<evidence type="ECO:0000313" key="3">
    <source>
        <dbReference type="Proteomes" id="UP001283361"/>
    </source>
</evidence>
<sequence length="108" mass="12738">MYNPGREVCIDQAMVPLKGRSPFKVYMKDKPTKWGFKLYELCESKSGYVFNLEMYCAYKRISNKPVDVTMRLIEPVLDEGYRLYCDNYYCCPELWNRIQGHNTLLVGT</sequence>
<proteinExistence type="predicted"/>
<accession>A0AAE0ZEG0</accession>